<dbReference type="PANTHER" id="PTHR31442:SF40">
    <property type="entry name" value="HOMEODOMAIN-LIKE SUPERFAMILY PROTEIN"/>
    <property type="match status" value="1"/>
</dbReference>
<keyword evidence="3" id="KW-0804">Transcription</keyword>
<organism evidence="5 6">
    <name type="scientific">Dipteronia sinensis</name>
    <dbReference type="NCBI Taxonomy" id="43782"/>
    <lineage>
        <taxon>Eukaryota</taxon>
        <taxon>Viridiplantae</taxon>
        <taxon>Streptophyta</taxon>
        <taxon>Embryophyta</taxon>
        <taxon>Tracheophyta</taxon>
        <taxon>Spermatophyta</taxon>
        <taxon>Magnoliopsida</taxon>
        <taxon>eudicotyledons</taxon>
        <taxon>Gunneridae</taxon>
        <taxon>Pentapetalae</taxon>
        <taxon>rosids</taxon>
        <taxon>malvids</taxon>
        <taxon>Sapindales</taxon>
        <taxon>Sapindaceae</taxon>
        <taxon>Hippocastanoideae</taxon>
        <taxon>Acereae</taxon>
        <taxon>Dipteronia</taxon>
    </lineage>
</organism>
<dbReference type="EMBL" id="JANJYJ010000004">
    <property type="protein sequence ID" value="KAK3220801.1"/>
    <property type="molecule type" value="Genomic_DNA"/>
</dbReference>
<evidence type="ECO:0000256" key="3">
    <source>
        <dbReference type="ARBA" id="ARBA00023163"/>
    </source>
</evidence>
<dbReference type="InterPro" id="IPR044841">
    <property type="entry name" value="LUX/BOA-like"/>
</dbReference>
<dbReference type="AlphaFoldDB" id="A0AAE0AMK9"/>
<dbReference type="GO" id="GO:0003677">
    <property type="term" value="F:DNA binding"/>
    <property type="evidence" value="ECO:0007669"/>
    <property type="project" value="InterPro"/>
</dbReference>
<dbReference type="InterPro" id="IPR009057">
    <property type="entry name" value="Homeodomain-like_sf"/>
</dbReference>
<keyword evidence="4" id="KW-0539">Nucleus</keyword>
<comment type="subcellular location">
    <subcellularLocation>
        <location evidence="1">Nucleus</location>
    </subcellularLocation>
</comment>
<evidence type="ECO:0000256" key="2">
    <source>
        <dbReference type="ARBA" id="ARBA00023015"/>
    </source>
</evidence>
<evidence type="ECO:0000256" key="1">
    <source>
        <dbReference type="ARBA" id="ARBA00004123"/>
    </source>
</evidence>
<evidence type="ECO:0000256" key="4">
    <source>
        <dbReference type="ARBA" id="ARBA00023242"/>
    </source>
</evidence>
<sequence length="515" mass="57694">MWMVRLSVLRKDNKGSKPLRKWQNWHHVRCNEECLKVSEKGISMSWDMVDIEELWLSRSTIGVLTKFSDVTKINVVMGGKCFGVKILKEQTSIYSFWLEKFIGTFPMGGRNGKNFFLVKEVSRYDGGGVSPFSVMEHMEEVKKVSPDGDKSIHMDNYKRDVVAAKHILFKLNFENVQDIGEVYGDVSFSLSSVKDLSLGLNSNSLFFRGTGSISDKSIEGDLGQEVVFRDLRVKNPSEEKLKDGVVIKDPLSEISSNVKSSDSVGVKVVLSHPPSLFHADRTELISCSEGDIWCENLTRKAGSVVTELIDVSLGVSKKRNERKSSVSMKGHNMILRSYGACEIMKQQNPKLINNVVWNLEDEVVKVLEKAMSSDDRKSMIPKNLASGGDLNNVSYSVASKKRKSMMSESVQGGLSTVEKISHAHQEITSAATSYVNPNLEGKNTSARTKTVIVWTDELEDKFLEAVTHFNTVEKATPTPNKILKRMNVTGITWKNVASHLQIFPRKSDEKTKKKL</sequence>
<protein>
    <recommendedName>
        <fullName evidence="7">HTH myb-type domain-containing protein</fullName>
    </recommendedName>
</protein>
<gene>
    <name evidence="5" type="ORF">Dsin_014771</name>
</gene>
<dbReference type="GO" id="GO:0003700">
    <property type="term" value="F:DNA-binding transcription factor activity"/>
    <property type="evidence" value="ECO:0007669"/>
    <property type="project" value="InterPro"/>
</dbReference>
<evidence type="ECO:0000313" key="5">
    <source>
        <dbReference type="EMBL" id="KAK3220801.1"/>
    </source>
</evidence>
<evidence type="ECO:0008006" key="7">
    <source>
        <dbReference type="Google" id="ProtNLM"/>
    </source>
</evidence>
<name>A0AAE0AMK9_9ROSI</name>
<evidence type="ECO:0000313" key="6">
    <source>
        <dbReference type="Proteomes" id="UP001281410"/>
    </source>
</evidence>
<dbReference type="SUPFAM" id="SSF46689">
    <property type="entry name" value="Homeodomain-like"/>
    <property type="match status" value="1"/>
</dbReference>
<keyword evidence="6" id="KW-1185">Reference proteome</keyword>
<accession>A0AAE0AMK9</accession>
<reference evidence="5" key="1">
    <citation type="journal article" date="2023" name="Plant J.">
        <title>Genome sequences and population genomics provide insights into the demographic history, inbreeding, and mutation load of two 'living fossil' tree species of Dipteronia.</title>
        <authorList>
            <person name="Feng Y."/>
            <person name="Comes H.P."/>
            <person name="Chen J."/>
            <person name="Zhu S."/>
            <person name="Lu R."/>
            <person name="Zhang X."/>
            <person name="Li P."/>
            <person name="Qiu J."/>
            <person name="Olsen K.M."/>
            <person name="Qiu Y."/>
        </authorList>
    </citation>
    <scope>NUCLEOTIDE SEQUENCE</scope>
    <source>
        <strain evidence="5">NBL</strain>
    </source>
</reference>
<dbReference type="GO" id="GO:0005634">
    <property type="term" value="C:nucleus"/>
    <property type="evidence" value="ECO:0007669"/>
    <property type="project" value="UniProtKB-SubCell"/>
</dbReference>
<dbReference type="NCBIfam" id="TIGR01557">
    <property type="entry name" value="myb_SHAQKYF"/>
    <property type="match status" value="1"/>
</dbReference>
<keyword evidence="2" id="KW-0805">Transcription regulation</keyword>
<dbReference type="Gene3D" id="1.10.10.60">
    <property type="entry name" value="Homeodomain-like"/>
    <property type="match status" value="1"/>
</dbReference>
<comment type="caution">
    <text evidence="5">The sequence shown here is derived from an EMBL/GenBank/DDBJ whole genome shotgun (WGS) entry which is preliminary data.</text>
</comment>
<dbReference type="Proteomes" id="UP001281410">
    <property type="component" value="Unassembled WGS sequence"/>
</dbReference>
<proteinExistence type="predicted"/>
<dbReference type="PANTHER" id="PTHR31442">
    <property type="entry name" value="HOMEODOMAIN-LIKE SUPERFAMILY PROTEIN-RELATED"/>
    <property type="match status" value="1"/>
</dbReference>
<dbReference type="InterPro" id="IPR006447">
    <property type="entry name" value="Myb_dom_plants"/>
</dbReference>